<evidence type="ECO:0000313" key="1">
    <source>
        <dbReference type="EMBL" id="PMD22308.1"/>
    </source>
</evidence>
<dbReference type="OrthoDB" id="3603409at2759"/>
<keyword evidence="2" id="KW-1185">Reference proteome</keyword>
<protein>
    <submittedName>
        <fullName evidence="1">Uncharacterized protein</fullName>
    </submittedName>
</protein>
<proteinExistence type="predicted"/>
<evidence type="ECO:0000313" key="2">
    <source>
        <dbReference type="Proteomes" id="UP000235672"/>
    </source>
</evidence>
<reference evidence="1 2" key="1">
    <citation type="submission" date="2016-05" db="EMBL/GenBank/DDBJ databases">
        <title>A degradative enzymes factory behind the ericoid mycorrhizal symbiosis.</title>
        <authorList>
            <consortium name="DOE Joint Genome Institute"/>
            <person name="Martino E."/>
            <person name="Morin E."/>
            <person name="Grelet G."/>
            <person name="Kuo A."/>
            <person name="Kohler A."/>
            <person name="Daghino S."/>
            <person name="Barry K."/>
            <person name="Choi C."/>
            <person name="Cichocki N."/>
            <person name="Clum A."/>
            <person name="Copeland A."/>
            <person name="Hainaut M."/>
            <person name="Haridas S."/>
            <person name="Labutti K."/>
            <person name="Lindquist E."/>
            <person name="Lipzen A."/>
            <person name="Khouja H.-R."/>
            <person name="Murat C."/>
            <person name="Ohm R."/>
            <person name="Olson A."/>
            <person name="Spatafora J."/>
            <person name="Veneault-Fourrey C."/>
            <person name="Henrissat B."/>
            <person name="Grigoriev I."/>
            <person name="Martin F."/>
            <person name="Perotto S."/>
        </authorList>
    </citation>
    <scope>NUCLEOTIDE SEQUENCE [LARGE SCALE GENOMIC DNA]</scope>
    <source>
        <strain evidence="1 2">UAMH 7357</strain>
    </source>
</reference>
<sequence length="151" mass="17006">MPFQFTFANGAQMTGWDVAMLQLQPPAQRRAAYQALWGTPQACPDRNVACPEEQLRHFCWPHKTNSDVRQGTQAKCYSCRHSNAPMPVGTEKPLGMDNENLLPCGCEWKLVTIELLVKYRVNSLLIYNQNGQVIGNNLIPAILNTPHRTVL</sequence>
<gene>
    <name evidence="1" type="ORF">NA56DRAFT_748087</name>
</gene>
<dbReference type="EMBL" id="KZ613478">
    <property type="protein sequence ID" value="PMD22308.1"/>
    <property type="molecule type" value="Genomic_DNA"/>
</dbReference>
<dbReference type="AlphaFoldDB" id="A0A2J6Q7Q0"/>
<dbReference type="Proteomes" id="UP000235672">
    <property type="component" value="Unassembled WGS sequence"/>
</dbReference>
<organism evidence="1 2">
    <name type="scientific">Hyaloscypha hepaticicola</name>
    <dbReference type="NCBI Taxonomy" id="2082293"/>
    <lineage>
        <taxon>Eukaryota</taxon>
        <taxon>Fungi</taxon>
        <taxon>Dikarya</taxon>
        <taxon>Ascomycota</taxon>
        <taxon>Pezizomycotina</taxon>
        <taxon>Leotiomycetes</taxon>
        <taxon>Helotiales</taxon>
        <taxon>Hyaloscyphaceae</taxon>
        <taxon>Hyaloscypha</taxon>
    </lineage>
</organism>
<accession>A0A2J6Q7Q0</accession>
<name>A0A2J6Q7Q0_9HELO</name>